<dbReference type="SUPFAM" id="SSF54593">
    <property type="entry name" value="Glyoxalase/Bleomycin resistance protein/Dihydroxybiphenyl dioxygenase"/>
    <property type="match status" value="1"/>
</dbReference>
<dbReference type="Gene3D" id="3.10.180.10">
    <property type="entry name" value="2,3-Dihydroxybiphenyl 1,2-Dioxygenase, domain 1"/>
    <property type="match status" value="1"/>
</dbReference>
<evidence type="ECO:0000313" key="1">
    <source>
        <dbReference type="EMBL" id="SFC15352.1"/>
    </source>
</evidence>
<reference evidence="2" key="1">
    <citation type="submission" date="2016-10" db="EMBL/GenBank/DDBJ databases">
        <authorList>
            <person name="Varghese N."/>
            <person name="Submissions S."/>
        </authorList>
    </citation>
    <scope>NUCLEOTIDE SEQUENCE [LARGE SCALE GENOMIC DNA]</scope>
    <source>
        <strain evidence="2">DSM 19113</strain>
    </source>
</reference>
<dbReference type="InterPro" id="IPR029068">
    <property type="entry name" value="Glyas_Bleomycin-R_OHBP_Dase"/>
</dbReference>
<protein>
    <recommendedName>
        <fullName evidence="3">Lactoylglutathione lyase</fullName>
    </recommendedName>
</protein>
<dbReference type="Proteomes" id="UP000199376">
    <property type="component" value="Unassembled WGS sequence"/>
</dbReference>
<dbReference type="AlphaFoldDB" id="A0A1I1GVN8"/>
<organism evidence="1 2">
    <name type="scientific">Fructobacillus durionis</name>
    <dbReference type="NCBI Taxonomy" id="283737"/>
    <lineage>
        <taxon>Bacteria</taxon>
        <taxon>Bacillati</taxon>
        <taxon>Bacillota</taxon>
        <taxon>Bacilli</taxon>
        <taxon>Lactobacillales</taxon>
        <taxon>Lactobacillaceae</taxon>
        <taxon>Fructobacillus</taxon>
    </lineage>
</organism>
<evidence type="ECO:0008006" key="3">
    <source>
        <dbReference type="Google" id="ProtNLM"/>
    </source>
</evidence>
<gene>
    <name evidence="1" type="ORF">SAMN05660453_1195</name>
</gene>
<proteinExistence type="predicted"/>
<dbReference type="EMBL" id="FOLI01000006">
    <property type="protein sequence ID" value="SFC15352.1"/>
    <property type="molecule type" value="Genomic_DNA"/>
</dbReference>
<dbReference type="OrthoDB" id="9802805at2"/>
<dbReference type="CDD" id="cd06587">
    <property type="entry name" value="VOC"/>
    <property type="match status" value="1"/>
</dbReference>
<sequence>MKARKLNIKTIPAQDTNRAYRFWRDVFDLPQVGAQSERRLAVDHEELSFVEGTPEKDFELLVRDHEAELEQHLKNNFVPIIKREERFGDKVALTVRDSEGNEVTIEGNRNK</sequence>
<dbReference type="STRING" id="283737.SAMN05660453_1195"/>
<evidence type="ECO:0000313" key="2">
    <source>
        <dbReference type="Proteomes" id="UP000199376"/>
    </source>
</evidence>
<name>A0A1I1GVN8_9LACO</name>
<dbReference type="RefSeq" id="WP_091502991.1">
    <property type="nucleotide sequence ID" value="NZ_FOLI01000006.1"/>
</dbReference>
<accession>A0A1I1GVN8</accession>
<keyword evidence="2" id="KW-1185">Reference proteome</keyword>